<accession>A0A160DGW1</accession>
<evidence type="ECO:0000313" key="3">
    <source>
        <dbReference type="Proteomes" id="UP000229511"/>
    </source>
</evidence>
<dbReference type="EMBL" id="KU998252">
    <property type="protein sequence ID" value="ANA87279.1"/>
    <property type="molecule type" value="Genomic_DNA"/>
</dbReference>
<sequence length="96" mass="10661">MKNIQPVTFTGGNEPDETVMDFRPKAVEPDPKDSFALGYVNESPPEKTPLSRVGQSTNIEESSIPLVSPSQLENSLQDVWEDDVNAGREEKLDEQN</sequence>
<evidence type="ECO:0000313" key="2">
    <source>
        <dbReference type="EMBL" id="ANA87279.1"/>
    </source>
</evidence>
<feature type="compositionally biased region" description="Basic and acidic residues" evidence="1">
    <location>
        <begin position="85"/>
        <end position="96"/>
    </location>
</feature>
<reference evidence="2 3" key="1">
    <citation type="submission" date="2016-03" db="EMBL/GenBank/DDBJ databases">
        <authorList>
            <person name="Rimple P."/>
            <person name="Montgomery M.T."/>
            <person name="Guerrero C.A."/>
            <person name="Mavrich T.N."/>
            <person name="Pope W.H."/>
            <person name="Garlena R.A."/>
            <person name="Russell D.A."/>
            <person name="Jacobs-Sera D."/>
            <person name="Hendrix R.W."/>
            <person name="Hatfull G.F."/>
        </authorList>
    </citation>
    <scope>NUCLEOTIDE SEQUENCE [LARGE SCALE GENOMIC DNA]</scope>
</reference>
<feature type="region of interest" description="Disordered" evidence="1">
    <location>
        <begin position="1"/>
        <end position="96"/>
    </location>
</feature>
<feature type="compositionally biased region" description="Polar residues" evidence="1">
    <location>
        <begin position="1"/>
        <end position="11"/>
    </location>
</feature>
<evidence type="ECO:0000256" key="1">
    <source>
        <dbReference type="SAM" id="MobiDB-lite"/>
    </source>
</evidence>
<dbReference type="Proteomes" id="UP000229511">
    <property type="component" value="Genome"/>
</dbReference>
<organism evidence="2 3">
    <name type="scientific">Gordonia phage PatrickStar</name>
    <dbReference type="NCBI Taxonomy" id="1838076"/>
    <lineage>
        <taxon>Viruses</taxon>
        <taxon>Duplodnaviria</taxon>
        <taxon>Heunggongvirae</taxon>
        <taxon>Uroviricota</taxon>
        <taxon>Caudoviricetes</taxon>
        <taxon>Orchidvirus</taxon>
        <taxon>Orchidvirus orchid</taxon>
    </lineage>
</organism>
<name>A0A160DGW1_9CAUD</name>
<feature type="compositionally biased region" description="Basic and acidic residues" evidence="1">
    <location>
        <begin position="20"/>
        <end position="33"/>
    </location>
</feature>
<protein>
    <submittedName>
        <fullName evidence="2">Uncharacterized protein</fullName>
    </submittedName>
</protein>
<feature type="compositionally biased region" description="Polar residues" evidence="1">
    <location>
        <begin position="68"/>
        <end position="77"/>
    </location>
</feature>
<gene>
    <name evidence="2" type="primary">45</name>
    <name evidence="2" type="ORF">PBI_PATRICKSTAR_45</name>
</gene>
<proteinExistence type="predicted"/>